<organism evidence="1 2">
    <name type="scientific">Crateriforma conspicua</name>
    <dbReference type="NCBI Taxonomy" id="2527996"/>
    <lineage>
        <taxon>Bacteria</taxon>
        <taxon>Pseudomonadati</taxon>
        <taxon>Planctomycetota</taxon>
        <taxon>Planctomycetia</taxon>
        <taxon>Planctomycetales</taxon>
        <taxon>Planctomycetaceae</taxon>
        <taxon>Crateriforma</taxon>
    </lineage>
</organism>
<accession>A0A5C5YE74</accession>
<protein>
    <submittedName>
        <fullName evidence="1">Uncharacterized protein</fullName>
    </submittedName>
</protein>
<comment type="caution">
    <text evidence="1">The sequence shown here is derived from an EMBL/GenBank/DDBJ whole genome shotgun (WGS) entry which is preliminary data.</text>
</comment>
<sequence>MTWNEVAESVGVATESRSSFLQASDSCGGCVSGGMLKQYTKIGETDDWSTNESHQYAFEHAQSSNLMLLIFISTGDAVGAS</sequence>
<reference evidence="1 2" key="1">
    <citation type="submission" date="2019-02" db="EMBL/GenBank/DDBJ databases">
        <title>Deep-cultivation of Planctomycetes and their phenomic and genomic characterization uncovers novel biology.</title>
        <authorList>
            <person name="Wiegand S."/>
            <person name="Jogler M."/>
            <person name="Boedeker C."/>
            <person name="Pinto D."/>
            <person name="Vollmers J."/>
            <person name="Rivas-Marin E."/>
            <person name="Kohn T."/>
            <person name="Peeters S.H."/>
            <person name="Heuer A."/>
            <person name="Rast P."/>
            <person name="Oberbeckmann S."/>
            <person name="Bunk B."/>
            <person name="Jeske O."/>
            <person name="Meyerdierks A."/>
            <person name="Storesund J.E."/>
            <person name="Kallscheuer N."/>
            <person name="Luecker S."/>
            <person name="Lage O.M."/>
            <person name="Pohl T."/>
            <person name="Merkel B.J."/>
            <person name="Hornburger P."/>
            <person name="Mueller R.-W."/>
            <person name="Bruemmer F."/>
            <person name="Labrenz M."/>
            <person name="Spormann A.M."/>
            <person name="Op Den Camp H."/>
            <person name="Overmann J."/>
            <person name="Amann R."/>
            <person name="Jetten M.S.M."/>
            <person name="Mascher T."/>
            <person name="Medema M.H."/>
            <person name="Devos D.P."/>
            <person name="Kaster A.-K."/>
            <person name="Ovreas L."/>
            <person name="Rohde M."/>
            <person name="Galperin M.Y."/>
            <person name="Jogler C."/>
        </authorList>
    </citation>
    <scope>NUCLEOTIDE SEQUENCE [LARGE SCALE GENOMIC DNA]</scope>
    <source>
        <strain evidence="1 2">Pan14r</strain>
    </source>
</reference>
<evidence type="ECO:0000313" key="2">
    <source>
        <dbReference type="Proteomes" id="UP000317238"/>
    </source>
</evidence>
<gene>
    <name evidence="1" type="ORF">Pan14r_49150</name>
</gene>
<dbReference type="EMBL" id="SJPL01000001">
    <property type="protein sequence ID" value="TWT72595.1"/>
    <property type="molecule type" value="Genomic_DNA"/>
</dbReference>
<evidence type="ECO:0000313" key="1">
    <source>
        <dbReference type="EMBL" id="TWT72595.1"/>
    </source>
</evidence>
<dbReference type="AlphaFoldDB" id="A0A5C5YE74"/>
<proteinExistence type="predicted"/>
<name>A0A5C5YE74_9PLAN</name>
<dbReference type="Proteomes" id="UP000317238">
    <property type="component" value="Unassembled WGS sequence"/>
</dbReference>
<keyword evidence="2" id="KW-1185">Reference proteome</keyword>